<keyword evidence="2" id="KW-1185">Reference proteome</keyword>
<sequence length="92" mass="10007">MIKRQIQDFPVAEREQMAEICKRVGLAPGDFEVTDETRDAGAGSDASVATRKVSVKRAGTEAQSVYEDDPPGTWLEQFESDLECGLFGPLSA</sequence>
<accession>A0ABM6F694</accession>
<dbReference type="RefSeq" id="WP_071014187.1">
    <property type="nucleotide sequence ID" value="NZ_CP017754.1"/>
</dbReference>
<gene>
    <name evidence="1" type="ORF">BKK80_15360</name>
</gene>
<organism evidence="1 2">
    <name type="scientific">Cupriavidus malaysiensis</name>
    <dbReference type="NCBI Taxonomy" id="367825"/>
    <lineage>
        <taxon>Bacteria</taxon>
        <taxon>Pseudomonadati</taxon>
        <taxon>Pseudomonadota</taxon>
        <taxon>Betaproteobacteria</taxon>
        <taxon>Burkholderiales</taxon>
        <taxon>Burkholderiaceae</taxon>
        <taxon>Cupriavidus</taxon>
    </lineage>
</organism>
<name>A0ABM6F694_9BURK</name>
<dbReference type="Proteomes" id="UP000177515">
    <property type="component" value="Chromosome 1"/>
</dbReference>
<protein>
    <submittedName>
        <fullName evidence="1">Uncharacterized protein</fullName>
    </submittedName>
</protein>
<evidence type="ECO:0000313" key="2">
    <source>
        <dbReference type="Proteomes" id="UP000177515"/>
    </source>
</evidence>
<reference evidence="1 2" key="1">
    <citation type="submission" date="2016-10" db="EMBL/GenBank/DDBJ databases">
        <title>Complete genome sequences of three Cupriavidus strains isolated from various Malaysian environments.</title>
        <authorList>
            <person name="Abdullah A.A.-A."/>
            <person name="Shafie N.A.H."/>
            <person name="Lau N.S."/>
        </authorList>
    </citation>
    <scope>NUCLEOTIDE SEQUENCE [LARGE SCALE GENOMIC DNA]</scope>
    <source>
        <strain evidence="1 2">USMAA1020</strain>
    </source>
</reference>
<dbReference type="EMBL" id="CP017754">
    <property type="protein sequence ID" value="AOZ07046.1"/>
    <property type="molecule type" value="Genomic_DNA"/>
</dbReference>
<evidence type="ECO:0000313" key="1">
    <source>
        <dbReference type="EMBL" id="AOZ07046.1"/>
    </source>
</evidence>
<proteinExistence type="predicted"/>